<evidence type="ECO:0000313" key="3">
    <source>
        <dbReference type="Proteomes" id="UP000680067"/>
    </source>
</evidence>
<reference evidence="2" key="1">
    <citation type="submission" date="2021-04" db="EMBL/GenBank/DDBJ databases">
        <title>novel species isolated from subtropical streams in China.</title>
        <authorList>
            <person name="Lu H."/>
        </authorList>
    </citation>
    <scope>NUCLEOTIDE SEQUENCE</scope>
    <source>
        <strain evidence="2">LFS511W</strain>
    </source>
</reference>
<accession>A0A941I4K0</accession>
<dbReference type="PROSITE" id="PS51833">
    <property type="entry name" value="HDOD"/>
    <property type="match status" value="1"/>
</dbReference>
<dbReference type="InterPro" id="IPR013976">
    <property type="entry name" value="HDOD"/>
</dbReference>
<dbReference type="Pfam" id="PF08668">
    <property type="entry name" value="HDOD"/>
    <property type="match status" value="1"/>
</dbReference>
<dbReference type="Gene3D" id="1.10.3210.10">
    <property type="entry name" value="Hypothetical protein af1432"/>
    <property type="match status" value="1"/>
</dbReference>
<dbReference type="PANTHER" id="PTHR33525">
    <property type="match status" value="1"/>
</dbReference>
<keyword evidence="3" id="KW-1185">Reference proteome</keyword>
<comment type="caution">
    <text evidence="2">The sequence shown here is derived from an EMBL/GenBank/DDBJ whole genome shotgun (WGS) entry which is preliminary data.</text>
</comment>
<organism evidence="2 3">
    <name type="scientific">Undibacterium luofuense</name>
    <dbReference type="NCBI Taxonomy" id="2828733"/>
    <lineage>
        <taxon>Bacteria</taxon>
        <taxon>Pseudomonadati</taxon>
        <taxon>Pseudomonadota</taxon>
        <taxon>Betaproteobacteria</taxon>
        <taxon>Burkholderiales</taxon>
        <taxon>Oxalobacteraceae</taxon>
        <taxon>Undibacterium</taxon>
    </lineage>
</organism>
<protein>
    <submittedName>
        <fullName evidence="2">HDOD domain-containing protein</fullName>
    </submittedName>
</protein>
<dbReference type="Proteomes" id="UP000680067">
    <property type="component" value="Unassembled WGS sequence"/>
</dbReference>
<sequence>MASLFERFFNRYFAGHHTPPPVMPEADPFADDTAVAPHTAPLFRFEEFQKISQETAVPPVSTPAPARAALPPAPFQHWYPRAPVDPLFYEWLLGFPPARQAHPQEQELTNTLYELLNADPEQQTLVPRMPGIIPPLLSTLRQEQASVSQLTKLIMRDPALVGEVLLAVNNVVHHHVQKITSLDAAVLMLGEEGLRYVIAKVAFRPILNLQQGPYSRRAAPVIWAQSEKCGLACHALSSHDDDTAPFHAFLAGLLHQIGLITVFRVLDQEVRDTSVPFSLSFCLLLQVVANTLSTRIATDWGLPEDVITALREQIPGSDQSTVSTLGILLHNADLISKMRMLINQQLLRSQETILLHGLSAQEAYCYRHLDHLKLFDLNLSEPESHDTGAT</sequence>
<dbReference type="AlphaFoldDB" id="A0A941I4K0"/>
<gene>
    <name evidence="2" type="ORF">KDM89_00455</name>
</gene>
<feature type="domain" description="HDOD" evidence="1">
    <location>
        <begin position="126"/>
        <end position="316"/>
    </location>
</feature>
<evidence type="ECO:0000313" key="2">
    <source>
        <dbReference type="EMBL" id="MBR7780596.1"/>
    </source>
</evidence>
<name>A0A941I4K0_9BURK</name>
<proteinExistence type="predicted"/>
<dbReference type="EMBL" id="JAGSPN010000001">
    <property type="protein sequence ID" value="MBR7780596.1"/>
    <property type="molecule type" value="Genomic_DNA"/>
</dbReference>
<dbReference type="RefSeq" id="WP_212685999.1">
    <property type="nucleotide sequence ID" value="NZ_JAGSPN010000001.1"/>
</dbReference>
<evidence type="ECO:0000259" key="1">
    <source>
        <dbReference type="PROSITE" id="PS51833"/>
    </source>
</evidence>
<dbReference type="PANTHER" id="PTHR33525:SF4">
    <property type="entry name" value="CYCLIC DI-GMP PHOSPHODIESTERASE CDGJ"/>
    <property type="match status" value="1"/>
</dbReference>
<dbReference type="InterPro" id="IPR052340">
    <property type="entry name" value="RNase_Y/CdgJ"/>
</dbReference>
<dbReference type="SUPFAM" id="SSF109604">
    <property type="entry name" value="HD-domain/PDEase-like"/>
    <property type="match status" value="1"/>
</dbReference>